<evidence type="ECO:0000256" key="1">
    <source>
        <dbReference type="SAM" id="Phobius"/>
    </source>
</evidence>
<evidence type="ECO:0000313" key="3">
    <source>
        <dbReference type="Proteomes" id="UP000655225"/>
    </source>
</evidence>
<dbReference type="OrthoDB" id="311279at2759"/>
<gene>
    <name evidence="2" type="ORF">HHK36_019024</name>
</gene>
<keyword evidence="1" id="KW-0472">Membrane</keyword>
<evidence type="ECO:0000313" key="2">
    <source>
        <dbReference type="EMBL" id="KAF8395084.1"/>
    </source>
</evidence>
<dbReference type="Proteomes" id="UP000655225">
    <property type="component" value="Unassembled WGS sequence"/>
</dbReference>
<dbReference type="AlphaFoldDB" id="A0A834YTA6"/>
<sequence length="213" mass="23559">MEPATSIATAMSAEQTETVTGGGMVLGRELISGSYRNIEMEKIGQHWFNYRFPDFFRFCILGDVFVAPTDSVIGFLLFVISSSIFTYYTFWVVILISSPSIPFGMGRSRNLALLLFILNSVLLENKTKTPGPVSQSALRPLAQSRMRIDCIEIVTRFPLIVPVERVTGEGESCEIIRSKPLLPMAAAVVSSRTGIEVEQIKNWESPLNSSTPS</sequence>
<proteinExistence type="predicted"/>
<keyword evidence="1" id="KW-1133">Transmembrane helix</keyword>
<organism evidence="2 3">
    <name type="scientific">Tetracentron sinense</name>
    <name type="common">Spur-leaf</name>
    <dbReference type="NCBI Taxonomy" id="13715"/>
    <lineage>
        <taxon>Eukaryota</taxon>
        <taxon>Viridiplantae</taxon>
        <taxon>Streptophyta</taxon>
        <taxon>Embryophyta</taxon>
        <taxon>Tracheophyta</taxon>
        <taxon>Spermatophyta</taxon>
        <taxon>Magnoliopsida</taxon>
        <taxon>Trochodendrales</taxon>
        <taxon>Trochodendraceae</taxon>
        <taxon>Tetracentron</taxon>
    </lineage>
</organism>
<reference evidence="2 3" key="1">
    <citation type="submission" date="2020-04" db="EMBL/GenBank/DDBJ databases">
        <title>Plant Genome Project.</title>
        <authorList>
            <person name="Zhang R.-G."/>
        </authorList>
    </citation>
    <scope>NUCLEOTIDE SEQUENCE [LARGE SCALE GENOMIC DNA]</scope>
    <source>
        <strain evidence="2">YNK0</strain>
        <tissue evidence="2">Leaf</tissue>
    </source>
</reference>
<accession>A0A834YTA6</accession>
<feature type="transmembrane region" description="Helical" evidence="1">
    <location>
        <begin position="72"/>
        <end position="97"/>
    </location>
</feature>
<dbReference type="EMBL" id="JABCRI010000013">
    <property type="protein sequence ID" value="KAF8395084.1"/>
    <property type="molecule type" value="Genomic_DNA"/>
</dbReference>
<protein>
    <submittedName>
        <fullName evidence="2">Uncharacterized protein</fullName>
    </submittedName>
</protein>
<comment type="caution">
    <text evidence="2">The sequence shown here is derived from an EMBL/GenBank/DDBJ whole genome shotgun (WGS) entry which is preliminary data.</text>
</comment>
<name>A0A834YTA6_TETSI</name>
<keyword evidence="3" id="KW-1185">Reference proteome</keyword>
<keyword evidence="1" id="KW-0812">Transmembrane</keyword>